<reference evidence="14 15" key="1">
    <citation type="submission" date="2018-10" db="EMBL/GenBank/DDBJ databases">
        <authorList>
            <person name="Ekblom R."/>
            <person name="Jareborg N."/>
        </authorList>
    </citation>
    <scope>NUCLEOTIDE SEQUENCE [LARGE SCALE GENOMIC DNA]</scope>
    <source>
        <tissue evidence="14">Muscle</tissue>
    </source>
</reference>
<keyword evidence="12" id="KW-0807">Transducer</keyword>
<dbReference type="GO" id="GO:0004930">
    <property type="term" value="F:G protein-coupled receptor activity"/>
    <property type="evidence" value="ECO:0007669"/>
    <property type="project" value="UniProtKB-KW"/>
</dbReference>
<accession>A0A9X9Q4T4</accession>
<evidence type="ECO:0000256" key="10">
    <source>
        <dbReference type="ARBA" id="ARBA00023170"/>
    </source>
</evidence>
<dbReference type="InterPro" id="IPR050939">
    <property type="entry name" value="Olfactory_GPCR1"/>
</dbReference>
<dbReference type="Proteomes" id="UP000269945">
    <property type="component" value="Unassembled WGS sequence"/>
</dbReference>
<evidence type="ECO:0000256" key="6">
    <source>
        <dbReference type="ARBA" id="ARBA00022989"/>
    </source>
</evidence>
<dbReference type="PANTHER" id="PTHR24242">
    <property type="entry name" value="G-PROTEIN COUPLED RECEPTOR"/>
    <property type="match status" value="1"/>
</dbReference>
<keyword evidence="10" id="KW-0675">Receptor</keyword>
<keyword evidence="3" id="KW-0716">Sensory transduction</keyword>
<keyword evidence="6 13" id="KW-1133">Transmembrane helix</keyword>
<comment type="subcellular location">
    <subcellularLocation>
        <location evidence="1">Cell membrane</location>
        <topology evidence="1">Multi-pass membrane protein</topology>
    </subcellularLocation>
</comment>
<evidence type="ECO:0000256" key="8">
    <source>
        <dbReference type="ARBA" id="ARBA00023136"/>
    </source>
</evidence>
<evidence type="ECO:0000313" key="14">
    <source>
        <dbReference type="EMBL" id="VCX12738.1"/>
    </source>
</evidence>
<sequence>MHGTICVWLVIDSWFSGFTVAAVFQAVMVTSLSFYGGNEIDHFFYDLKTLQELSCSDSPLVNVVCMSLTVLVSLALSRLNLTSYWKILSVLLHIPSMTGRQKAFSMCSSHLVVVTLFYGTLILVYAVPFAG</sequence>
<evidence type="ECO:0000256" key="7">
    <source>
        <dbReference type="ARBA" id="ARBA00023040"/>
    </source>
</evidence>
<feature type="transmembrane region" description="Helical" evidence="13">
    <location>
        <begin position="60"/>
        <end position="82"/>
    </location>
</feature>
<keyword evidence="5" id="KW-0552">Olfaction</keyword>
<dbReference type="InterPro" id="IPR000725">
    <property type="entry name" value="Olfact_rcpt"/>
</dbReference>
<feature type="transmembrane region" description="Helical" evidence="13">
    <location>
        <begin position="103"/>
        <end position="127"/>
    </location>
</feature>
<keyword evidence="11" id="KW-0325">Glycoprotein</keyword>
<evidence type="ECO:0000256" key="12">
    <source>
        <dbReference type="ARBA" id="ARBA00023224"/>
    </source>
</evidence>
<dbReference type="PANTHER" id="PTHR24242:SF253">
    <property type="entry name" value="OLFACTORY RECEPTOR-RELATED"/>
    <property type="match status" value="1"/>
</dbReference>
<comment type="caution">
    <text evidence="14">The sequence shown here is derived from an EMBL/GenBank/DDBJ whole genome shotgun (WGS) entry which is preliminary data.</text>
</comment>
<keyword evidence="9" id="KW-1015">Disulfide bond</keyword>
<dbReference type="EMBL" id="CYRY02034943">
    <property type="protein sequence ID" value="VCX12738.1"/>
    <property type="molecule type" value="Genomic_DNA"/>
</dbReference>
<evidence type="ECO:0000256" key="2">
    <source>
        <dbReference type="ARBA" id="ARBA00022475"/>
    </source>
</evidence>
<dbReference type="GO" id="GO:0004984">
    <property type="term" value="F:olfactory receptor activity"/>
    <property type="evidence" value="ECO:0007669"/>
    <property type="project" value="InterPro"/>
</dbReference>
<evidence type="ECO:0000313" key="15">
    <source>
        <dbReference type="Proteomes" id="UP000269945"/>
    </source>
</evidence>
<evidence type="ECO:0000256" key="4">
    <source>
        <dbReference type="ARBA" id="ARBA00022692"/>
    </source>
</evidence>
<keyword evidence="2" id="KW-1003">Cell membrane</keyword>
<evidence type="ECO:0000256" key="13">
    <source>
        <dbReference type="SAM" id="Phobius"/>
    </source>
</evidence>
<proteinExistence type="predicted"/>
<keyword evidence="4 13" id="KW-0812">Transmembrane</keyword>
<evidence type="ECO:0000256" key="3">
    <source>
        <dbReference type="ARBA" id="ARBA00022606"/>
    </source>
</evidence>
<evidence type="ECO:0000256" key="11">
    <source>
        <dbReference type="ARBA" id="ARBA00023180"/>
    </source>
</evidence>
<evidence type="ECO:0000256" key="9">
    <source>
        <dbReference type="ARBA" id="ARBA00023157"/>
    </source>
</evidence>
<dbReference type="AlphaFoldDB" id="A0A9X9Q4T4"/>
<evidence type="ECO:0000256" key="5">
    <source>
        <dbReference type="ARBA" id="ARBA00022725"/>
    </source>
</evidence>
<keyword evidence="8 13" id="KW-0472">Membrane</keyword>
<keyword evidence="7" id="KW-0297">G-protein coupled receptor</keyword>
<feature type="transmembrane region" description="Helical" evidence="13">
    <location>
        <begin position="7"/>
        <end position="28"/>
    </location>
</feature>
<gene>
    <name evidence="14" type="ORF">BN2614_LOCUS1</name>
</gene>
<protein>
    <submittedName>
        <fullName evidence="14">Uncharacterized protein</fullName>
    </submittedName>
</protein>
<dbReference type="Pfam" id="PF13853">
    <property type="entry name" value="7tm_4"/>
    <property type="match status" value="1"/>
</dbReference>
<evidence type="ECO:0000256" key="1">
    <source>
        <dbReference type="ARBA" id="ARBA00004651"/>
    </source>
</evidence>
<dbReference type="GO" id="GO:0005886">
    <property type="term" value="C:plasma membrane"/>
    <property type="evidence" value="ECO:0007669"/>
    <property type="project" value="UniProtKB-SubCell"/>
</dbReference>
<name>A0A9X9Q4T4_GULGU</name>
<organism evidence="14 15">
    <name type="scientific">Gulo gulo</name>
    <name type="common">Wolverine</name>
    <name type="synonym">Gluton</name>
    <dbReference type="NCBI Taxonomy" id="48420"/>
    <lineage>
        <taxon>Eukaryota</taxon>
        <taxon>Metazoa</taxon>
        <taxon>Chordata</taxon>
        <taxon>Craniata</taxon>
        <taxon>Vertebrata</taxon>
        <taxon>Euteleostomi</taxon>
        <taxon>Mammalia</taxon>
        <taxon>Eutheria</taxon>
        <taxon>Laurasiatheria</taxon>
        <taxon>Carnivora</taxon>
        <taxon>Caniformia</taxon>
        <taxon>Musteloidea</taxon>
        <taxon>Mustelidae</taxon>
        <taxon>Guloninae</taxon>
        <taxon>Gulo</taxon>
    </lineage>
</organism>
<dbReference type="SUPFAM" id="SSF81321">
    <property type="entry name" value="Family A G protein-coupled receptor-like"/>
    <property type="match status" value="1"/>
</dbReference>
<keyword evidence="15" id="KW-1185">Reference proteome</keyword>